<comment type="caution">
    <text evidence="6">The sequence shown here is derived from an EMBL/GenBank/DDBJ whole genome shotgun (WGS) entry which is preliminary data.</text>
</comment>
<keyword evidence="2" id="KW-0805">Transcription regulation</keyword>
<dbReference type="CDD" id="cd08422">
    <property type="entry name" value="PBP2_CrgA_like"/>
    <property type="match status" value="1"/>
</dbReference>
<dbReference type="Gene3D" id="1.10.10.10">
    <property type="entry name" value="Winged helix-like DNA-binding domain superfamily/Winged helix DNA-binding domain"/>
    <property type="match status" value="1"/>
</dbReference>
<dbReference type="GO" id="GO:0003677">
    <property type="term" value="F:DNA binding"/>
    <property type="evidence" value="ECO:0007669"/>
    <property type="project" value="UniProtKB-KW"/>
</dbReference>
<name>A0ABV2ICF6_9HYPH</name>
<evidence type="ECO:0000256" key="2">
    <source>
        <dbReference type="ARBA" id="ARBA00023015"/>
    </source>
</evidence>
<evidence type="ECO:0000256" key="4">
    <source>
        <dbReference type="ARBA" id="ARBA00023163"/>
    </source>
</evidence>
<dbReference type="RefSeq" id="WP_354434502.1">
    <property type="nucleotide sequence ID" value="NZ_JBEPLY010000008.1"/>
</dbReference>
<proteinExistence type="inferred from homology"/>
<dbReference type="SUPFAM" id="SSF53850">
    <property type="entry name" value="Periplasmic binding protein-like II"/>
    <property type="match status" value="1"/>
</dbReference>
<keyword evidence="4" id="KW-0804">Transcription</keyword>
<dbReference type="Pfam" id="PF03466">
    <property type="entry name" value="LysR_substrate"/>
    <property type="match status" value="1"/>
</dbReference>
<dbReference type="PANTHER" id="PTHR30537:SF5">
    <property type="entry name" value="HTH-TYPE TRANSCRIPTIONAL ACTIVATOR TTDR-RELATED"/>
    <property type="match status" value="1"/>
</dbReference>
<dbReference type="InterPro" id="IPR005119">
    <property type="entry name" value="LysR_subst-bd"/>
</dbReference>
<keyword evidence="3 6" id="KW-0238">DNA-binding</keyword>
<evidence type="ECO:0000313" key="7">
    <source>
        <dbReference type="Proteomes" id="UP001549164"/>
    </source>
</evidence>
<dbReference type="PANTHER" id="PTHR30537">
    <property type="entry name" value="HTH-TYPE TRANSCRIPTIONAL REGULATOR"/>
    <property type="match status" value="1"/>
</dbReference>
<dbReference type="Pfam" id="PF00126">
    <property type="entry name" value="HTH_1"/>
    <property type="match status" value="1"/>
</dbReference>
<dbReference type="InterPro" id="IPR000847">
    <property type="entry name" value="LysR_HTH_N"/>
</dbReference>
<dbReference type="Proteomes" id="UP001549164">
    <property type="component" value="Unassembled WGS sequence"/>
</dbReference>
<dbReference type="Gene3D" id="3.40.190.290">
    <property type="match status" value="1"/>
</dbReference>
<feature type="domain" description="HTH lysR-type" evidence="5">
    <location>
        <begin position="1"/>
        <end position="59"/>
    </location>
</feature>
<accession>A0ABV2ICF6</accession>
<keyword evidence="7" id="KW-1185">Reference proteome</keyword>
<evidence type="ECO:0000313" key="6">
    <source>
        <dbReference type="EMBL" id="MET3600597.1"/>
    </source>
</evidence>
<dbReference type="InterPro" id="IPR036390">
    <property type="entry name" value="WH_DNA-bd_sf"/>
</dbReference>
<reference evidence="6 7" key="1">
    <citation type="submission" date="2024-06" db="EMBL/GenBank/DDBJ databases">
        <title>Genomic Encyclopedia of Type Strains, Phase IV (KMG-IV): sequencing the most valuable type-strain genomes for metagenomic binning, comparative biology and taxonomic classification.</title>
        <authorList>
            <person name="Goeker M."/>
        </authorList>
    </citation>
    <scope>NUCLEOTIDE SEQUENCE [LARGE SCALE GENOMIC DNA]</scope>
    <source>
        <strain evidence="6 7">DSM 28102</strain>
    </source>
</reference>
<evidence type="ECO:0000256" key="1">
    <source>
        <dbReference type="ARBA" id="ARBA00009437"/>
    </source>
</evidence>
<sequence>MDTLTRMRAFIDVVEAEGFSAAARKTGRSKALLSKYVRELEDDLGVLLLNRTTRQFSLTEAGHIYFRRAADIVQEVDNLSDAVRANNTDLRGRLRVSVPRTFVDAPAGQSLIDFATAHSDLTLEIVAEDRFVDLVEEGYDVAVRITTLEDSTMIARKLADSINRVCASPAFIASLDKPLEKPADIAHLPVIIDTNPKAFNTMRFQNPEDGTAFSVPIQGPIEVNSPMVTMRAALSGLGIALLPDFVARRAIDSGELVPLFDEYRPQHSGIYAVFPHRRYLPVKVRSFVDFLSQWFRQNDYQKNQ</sequence>
<dbReference type="InterPro" id="IPR036388">
    <property type="entry name" value="WH-like_DNA-bd_sf"/>
</dbReference>
<protein>
    <submittedName>
        <fullName evidence="6">DNA-binding transcriptional LysR family regulator</fullName>
    </submittedName>
</protein>
<dbReference type="InterPro" id="IPR058163">
    <property type="entry name" value="LysR-type_TF_proteobact-type"/>
</dbReference>
<dbReference type="SUPFAM" id="SSF46785">
    <property type="entry name" value="Winged helix' DNA-binding domain"/>
    <property type="match status" value="1"/>
</dbReference>
<evidence type="ECO:0000259" key="5">
    <source>
        <dbReference type="PROSITE" id="PS50931"/>
    </source>
</evidence>
<organism evidence="6 7">
    <name type="scientific">Martelella mangrovi</name>
    <dbReference type="NCBI Taxonomy" id="1397477"/>
    <lineage>
        <taxon>Bacteria</taxon>
        <taxon>Pseudomonadati</taxon>
        <taxon>Pseudomonadota</taxon>
        <taxon>Alphaproteobacteria</taxon>
        <taxon>Hyphomicrobiales</taxon>
        <taxon>Aurantimonadaceae</taxon>
        <taxon>Martelella</taxon>
    </lineage>
</organism>
<gene>
    <name evidence="6" type="ORF">ABID12_002547</name>
</gene>
<evidence type="ECO:0000256" key="3">
    <source>
        <dbReference type="ARBA" id="ARBA00023125"/>
    </source>
</evidence>
<dbReference type="EMBL" id="JBEPLY010000008">
    <property type="protein sequence ID" value="MET3600597.1"/>
    <property type="molecule type" value="Genomic_DNA"/>
</dbReference>
<dbReference type="PROSITE" id="PS50931">
    <property type="entry name" value="HTH_LYSR"/>
    <property type="match status" value="1"/>
</dbReference>
<comment type="similarity">
    <text evidence="1">Belongs to the LysR transcriptional regulatory family.</text>
</comment>